<evidence type="ECO:0000313" key="11">
    <source>
        <dbReference type="EMBL" id="GBR72591.1"/>
    </source>
</evidence>
<evidence type="ECO:0000256" key="4">
    <source>
        <dbReference type="ARBA" id="ARBA00022475"/>
    </source>
</evidence>
<keyword evidence="6 10" id="KW-1133">Transmembrane helix</keyword>
<evidence type="ECO:0000256" key="6">
    <source>
        <dbReference type="ARBA" id="ARBA00022989"/>
    </source>
</evidence>
<keyword evidence="7 10" id="KW-0472">Membrane</keyword>
<dbReference type="PRINTS" id="PR00953">
    <property type="entry name" value="TYPE3IMRPROT"/>
</dbReference>
<feature type="transmembrane region" description="Helical" evidence="10">
    <location>
        <begin position="36"/>
        <end position="53"/>
    </location>
</feature>
<evidence type="ECO:0000256" key="3">
    <source>
        <dbReference type="ARBA" id="ARBA00021717"/>
    </source>
</evidence>
<dbReference type="GO" id="GO:0044780">
    <property type="term" value="P:bacterial-type flagellum assembly"/>
    <property type="evidence" value="ECO:0007669"/>
    <property type="project" value="UniProtKB-UniRule"/>
</dbReference>
<keyword evidence="11" id="KW-0282">Flagellum</keyword>
<dbReference type="Pfam" id="PF01311">
    <property type="entry name" value="Bac_export_1"/>
    <property type="match status" value="1"/>
</dbReference>
<comment type="similarity">
    <text evidence="2 10">Belongs to the FliR/MopE/SpaR family.</text>
</comment>
<evidence type="ECO:0000256" key="10">
    <source>
        <dbReference type="RuleBase" id="RU362071"/>
    </source>
</evidence>
<keyword evidence="4 10" id="KW-1003">Cell membrane</keyword>
<evidence type="ECO:0000256" key="5">
    <source>
        <dbReference type="ARBA" id="ARBA00022692"/>
    </source>
</evidence>
<feature type="transmembrane region" description="Helical" evidence="10">
    <location>
        <begin position="65"/>
        <end position="89"/>
    </location>
</feature>
<comment type="subcellular location">
    <subcellularLocation>
        <location evidence="10">Cell membrane</location>
        <topology evidence="10">Multi-pass membrane protein</topology>
    </subcellularLocation>
    <subcellularLocation>
        <location evidence="10">Bacterial flagellum basal body</location>
    </subcellularLocation>
</comment>
<comment type="caution">
    <text evidence="11">The sequence shown here is derived from an EMBL/GenBank/DDBJ whole genome shotgun (WGS) entry which is preliminary data.</text>
</comment>
<dbReference type="GO" id="GO:0006605">
    <property type="term" value="P:protein targeting"/>
    <property type="evidence" value="ECO:0007669"/>
    <property type="project" value="UniProtKB-UniRule"/>
</dbReference>
<evidence type="ECO:0000256" key="1">
    <source>
        <dbReference type="ARBA" id="ARBA00002578"/>
    </source>
</evidence>
<evidence type="ECO:0000256" key="7">
    <source>
        <dbReference type="ARBA" id="ARBA00023136"/>
    </source>
</evidence>
<comment type="function">
    <text evidence="1 10">Role in flagellar biosynthesis.</text>
</comment>
<dbReference type="GO" id="GO:0005886">
    <property type="term" value="C:plasma membrane"/>
    <property type="evidence" value="ECO:0007669"/>
    <property type="project" value="UniProtKB-SubCell"/>
</dbReference>
<dbReference type="PANTHER" id="PTHR30065">
    <property type="entry name" value="FLAGELLAR BIOSYNTHETIC PROTEIN FLIR"/>
    <property type="match status" value="1"/>
</dbReference>
<keyword evidence="11" id="KW-0966">Cell projection</keyword>
<evidence type="ECO:0000256" key="9">
    <source>
        <dbReference type="NCBIfam" id="TIGR01400"/>
    </source>
</evidence>
<dbReference type="Proteomes" id="UP000269352">
    <property type="component" value="Unassembled WGS sequence"/>
</dbReference>
<name>A0A388T7S0_TERA1</name>
<gene>
    <name evidence="11" type="primary">fliR</name>
    <name evidence="11" type="ORF">NO1_0099</name>
</gene>
<keyword evidence="5 10" id="KW-0812">Transmembrane</keyword>
<dbReference type="InterPro" id="IPR002010">
    <property type="entry name" value="T3SS_IM_R"/>
</dbReference>
<organism evidence="11 12">
    <name type="scientific">Termititenax aidoneus</name>
    <dbReference type="NCBI Taxonomy" id="2218524"/>
    <lineage>
        <taxon>Bacteria</taxon>
        <taxon>Bacillati</taxon>
        <taxon>Candidatus Margulisiibacteriota</taxon>
        <taxon>Candidatus Termititenacia</taxon>
        <taxon>Candidatus Termititenacales</taxon>
        <taxon>Candidatus Termititenacaceae</taxon>
        <taxon>Candidatus Termititenax</taxon>
    </lineage>
</organism>
<evidence type="ECO:0000256" key="2">
    <source>
        <dbReference type="ARBA" id="ARBA00009772"/>
    </source>
</evidence>
<protein>
    <recommendedName>
        <fullName evidence="3 9">Flagellar biosynthetic protein FliR</fullName>
    </recommendedName>
</protein>
<proteinExistence type="inferred from homology"/>
<keyword evidence="8 10" id="KW-0975">Bacterial flagellum</keyword>
<feature type="transmembrane region" description="Helical" evidence="10">
    <location>
        <begin position="6"/>
        <end position="29"/>
    </location>
</feature>
<feature type="transmembrane region" description="Helical" evidence="10">
    <location>
        <begin position="125"/>
        <end position="149"/>
    </location>
</feature>
<dbReference type="PANTHER" id="PTHR30065:SF1">
    <property type="entry name" value="SURFACE PRESENTATION OF ANTIGENS PROTEIN SPAR"/>
    <property type="match status" value="1"/>
</dbReference>
<keyword evidence="12" id="KW-1185">Reference proteome</keyword>
<feature type="transmembrane region" description="Helical" evidence="10">
    <location>
        <begin position="169"/>
        <end position="198"/>
    </location>
</feature>
<dbReference type="EMBL" id="BGZN01000001">
    <property type="protein sequence ID" value="GBR72591.1"/>
    <property type="molecule type" value="Genomic_DNA"/>
</dbReference>
<dbReference type="InterPro" id="IPR006303">
    <property type="entry name" value="FliR"/>
</dbReference>
<sequence length="258" mass="28655">MALNVLQLEIFLLIIARIAGIFVTVPILSDNIVSRSFKAVFMVTLAFLLWFVVPFPETRLPNDMLLFMLAVGLEFLIGYMLGSVARVVFTGIEAAGDLMGAQMGLSVASMLDPTTGRQSVVTARLLRWVVIMIFLMIDGLHFILAALYKSYDALPLLGVWNFSNAANEIAGMVGTIFSIAVQLAAPVMLVIFLLDFAFGLISRVAPQVNVFQLGFQIKPALGIFIFMLMIPLLMERIVWIIGIMVERLTYVFFYMQPT</sequence>
<evidence type="ECO:0000256" key="8">
    <source>
        <dbReference type="ARBA" id="ARBA00023143"/>
    </source>
</evidence>
<accession>A0A388T7S0</accession>
<keyword evidence="11" id="KW-0969">Cilium</keyword>
<dbReference type="AlphaFoldDB" id="A0A388T7S0"/>
<dbReference type="NCBIfam" id="TIGR01400">
    <property type="entry name" value="fliR"/>
    <property type="match status" value="1"/>
</dbReference>
<dbReference type="GO" id="GO:0009425">
    <property type="term" value="C:bacterial-type flagellum basal body"/>
    <property type="evidence" value="ECO:0007669"/>
    <property type="project" value="UniProtKB-SubCell"/>
</dbReference>
<evidence type="ECO:0000313" key="12">
    <source>
        <dbReference type="Proteomes" id="UP000269352"/>
    </source>
</evidence>
<reference evidence="11 12" key="1">
    <citation type="journal article" date="2019" name="ISME J.">
        <title>Genome analyses of uncultured TG2/ZB3 bacteria in 'Margulisbacteria' specifically attached to ectosymbiotic spirochetes of protists in the termite gut.</title>
        <authorList>
            <person name="Utami Y.D."/>
            <person name="Kuwahara H."/>
            <person name="Igai K."/>
            <person name="Murakami T."/>
            <person name="Sugaya K."/>
            <person name="Morikawa T."/>
            <person name="Nagura Y."/>
            <person name="Yuki M."/>
            <person name="Deevong P."/>
            <person name="Inoue T."/>
            <person name="Kihara K."/>
            <person name="Lo N."/>
            <person name="Yamada A."/>
            <person name="Ohkuma M."/>
            <person name="Hongoh Y."/>
        </authorList>
    </citation>
    <scope>NUCLEOTIDE SEQUENCE [LARGE SCALE GENOMIC DNA]</scope>
    <source>
        <strain evidence="11">NkOx7-01</strain>
    </source>
</reference>